<evidence type="ECO:0008006" key="3">
    <source>
        <dbReference type="Google" id="ProtNLM"/>
    </source>
</evidence>
<accession>A0A2X2Y1T3</accession>
<name>A0A2X2Y1T3_CLOPF</name>
<dbReference type="AlphaFoldDB" id="A0A2X2Y1T3"/>
<reference evidence="1 2" key="1">
    <citation type="submission" date="2018-06" db="EMBL/GenBank/DDBJ databases">
        <authorList>
            <consortium name="Pathogen Informatics"/>
            <person name="Doyle S."/>
        </authorList>
    </citation>
    <scope>NUCLEOTIDE SEQUENCE [LARGE SCALE GENOMIC DNA]</scope>
    <source>
        <strain evidence="1 2">NCTC10719</strain>
    </source>
</reference>
<dbReference type="EMBL" id="UAWG01000009">
    <property type="protein sequence ID" value="SQB59888.1"/>
    <property type="molecule type" value="Genomic_DNA"/>
</dbReference>
<evidence type="ECO:0000313" key="1">
    <source>
        <dbReference type="EMBL" id="SQB59888.1"/>
    </source>
</evidence>
<organism evidence="1 2">
    <name type="scientific">Clostridium perfringens</name>
    <dbReference type="NCBI Taxonomy" id="1502"/>
    <lineage>
        <taxon>Bacteria</taxon>
        <taxon>Bacillati</taxon>
        <taxon>Bacillota</taxon>
        <taxon>Clostridia</taxon>
        <taxon>Eubacteriales</taxon>
        <taxon>Clostridiaceae</taxon>
        <taxon>Clostridium</taxon>
    </lineage>
</organism>
<gene>
    <name evidence="1" type="ORF">NCTC10719_01431</name>
</gene>
<sequence length="119" mass="14217">MDIRKLLFKTLNIKPITNLTVDNKVYYLHIPNIPKEGQYVEYEILNEYGEDYGDGREILTTYRIQVDIFSYKAGDKFFELEKEIRKAMLSNGFIKENVFDAYEKETKLYHKAMRFNITL</sequence>
<protein>
    <recommendedName>
        <fullName evidence="3">Prohead protease</fullName>
    </recommendedName>
</protein>
<evidence type="ECO:0000313" key="2">
    <source>
        <dbReference type="Proteomes" id="UP000249986"/>
    </source>
</evidence>
<dbReference type="RefSeq" id="WP_075810584.1">
    <property type="nucleotide sequence ID" value="NZ_JBIOCJ010000023.1"/>
</dbReference>
<proteinExistence type="predicted"/>
<dbReference type="Proteomes" id="UP000249986">
    <property type="component" value="Unassembled WGS sequence"/>
</dbReference>